<accession>A0A3B6FL78</accession>
<dbReference type="Gramene" id="TraesCS3B03G0311300.1">
    <property type="protein sequence ID" value="TraesCS3B03G0311300.1.CDS"/>
    <property type="gene ID" value="TraesCS3B03G0311300"/>
</dbReference>
<feature type="compositionally biased region" description="Acidic residues" evidence="1">
    <location>
        <begin position="154"/>
        <end position="168"/>
    </location>
</feature>
<protein>
    <submittedName>
        <fullName evidence="2">Uncharacterized protein</fullName>
    </submittedName>
</protein>
<feature type="region of interest" description="Disordered" evidence="1">
    <location>
        <begin position="151"/>
        <end position="177"/>
    </location>
</feature>
<reference evidence="2" key="2">
    <citation type="submission" date="2018-10" db="UniProtKB">
        <authorList>
            <consortium name="EnsemblPlants"/>
        </authorList>
    </citation>
    <scope>IDENTIFICATION</scope>
</reference>
<evidence type="ECO:0000256" key="1">
    <source>
        <dbReference type="SAM" id="MobiDB-lite"/>
    </source>
</evidence>
<name>A0A3B6FL78_WHEAT</name>
<dbReference type="Gramene" id="TraesCS3B02G130700.1">
    <property type="protein sequence ID" value="TraesCS3B02G130700.1"/>
    <property type="gene ID" value="TraesCS3B02G130700"/>
</dbReference>
<sequence length="199" mass="22582">MERLVNVHYIDKEAFLSNNADTGEEPLVFDTSSSYEDVVAKVRQVLKWMDTNVDVKLIGRYDVGVGAKSRLKSMPITSDLHWDVYKEKVSQSEDKSLELFATKVESPRFTFDLNRHVSSPMDDMSVELYAPNASSQPPTSQANEVEVIASDGVIQEDEDAYDDDEEQEEGFHGNDVGDLDAYIAQKDMDRDLPFRRQYA</sequence>
<dbReference type="EnsemblPlants" id="TraesCS3B02G130700.1">
    <property type="protein sequence ID" value="TraesCS3B02G130700.1"/>
    <property type="gene ID" value="TraesCS3B02G130700"/>
</dbReference>
<evidence type="ECO:0000313" key="2">
    <source>
        <dbReference type="EnsemblPlants" id="TraesCS3B02G130700.1"/>
    </source>
</evidence>
<evidence type="ECO:0000313" key="3">
    <source>
        <dbReference type="Proteomes" id="UP000019116"/>
    </source>
</evidence>
<reference evidence="2" key="1">
    <citation type="submission" date="2018-08" db="EMBL/GenBank/DDBJ databases">
        <authorList>
            <person name="Rossello M."/>
        </authorList>
    </citation>
    <scope>NUCLEOTIDE SEQUENCE [LARGE SCALE GENOMIC DNA]</scope>
    <source>
        <strain evidence="2">cv. Chinese Spring</strain>
    </source>
</reference>
<dbReference type="AlphaFoldDB" id="A0A3B6FL78"/>
<keyword evidence="3" id="KW-1185">Reference proteome</keyword>
<proteinExistence type="predicted"/>
<dbReference type="Proteomes" id="UP000019116">
    <property type="component" value="Chromosome 3B"/>
</dbReference>
<organism evidence="2">
    <name type="scientific">Triticum aestivum</name>
    <name type="common">Wheat</name>
    <dbReference type="NCBI Taxonomy" id="4565"/>
    <lineage>
        <taxon>Eukaryota</taxon>
        <taxon>Viridiplantae</taxon>
        <taxon>Streptophyta</taxon>
        <taxon>Embryophyta</taxon>
        <taxon>Tracheophyta</taxon>
        <taxon>Spermatophyta</taxon>
        <taxon>Magnoliopsida</taxon>
        <taxon>Liliopsida</taxon>
        <taxon>Poales</taxon>
        <taxon>Poaceae</taxon>
        <taxon>BOP clade</taxon>
        <taxon>Pooideae</taxon>
        <taxon>Triticodae</taxon>
        <taxon>Triticeae</taxon>
        <taxon>Triticinae</taxon>
        <taxon>Triticum</taxon>
    </lineage>
</organism>